<dbReference type="AlphaFoldDB" id="A0A8J5GAR0"/>
<dbReference type="EMBL" id="JACMSC010000011">
    <property type="protein sequence ID" value="KAG6499324.1"/>
    <property type="molecule type" value="Genomic_DNA"/>
</dbReference>
<evidence type="ECO:0000256" key="1">
    <source>
        <dbReference type="ARBA" id="ARBA00022737"/>
    </source>
</evidence>
<evidence type="ECO:0000313" key="5">
    <source>
        <dbReference type="Proteomes" id="UP000734854"/>
    </source>
</evidence>
<evidence type="ECO:0000313" key="4">
    <source>
        <dbReference type="EMBL" id="KAG6499324.1"/>
    </source>
</evidence>
<dbReference type="Pfam" id="PF00536">
    <property type="entry name" value="SAM_1"/>
    <property type="match status" value="1"/>
</dbReference>
<name>A0A8J5GAR0_ZINOF</name>
<keyword evidence="1" id="KW-0677">Repeat</keyword>
<dbReference type="InterPro" id="IPR001660">
    <property type="entry name" value="SAM"/>
</dbReference>
<comment type="caution">
    <text evidence="4">The sequence shown here is derived from an EMBL/GenBank/DDBJ whole genome shotgun (WGS) entry which is preliminary data.</text>
</comment>
<feature type="compositionally biased region" description="Polar residues" evidence="2">
    <location>
        <begin position="338"/>
        <end position="348"/>
    </location>
</feature>
<keyword evidence="5" id="KW-1185">Reference proteome</keyword>
<feature type="region of interest" description="Disordered" evidence="2">
    <location>
        <begin position="416"/>
        <end position="453"/>
    </location>
</feature>
<feature type="region of interest" description="Disordered" evidence="2">
    <location>
        <begin position="337"/>
        <end position="379"/>
    </location>
</feature>
<dbReference type="Gene3D" id="1.10.150.50">
    <property type="entry name" value="Transcription Factor, Ets-1"/>
    <property type="match status" value="1"/>
</dbReference>
<dbReference type="PANTHER" id="PTHR10627:SF74">
    <property type="entry name" value="OS08G0526500 PROTEIN"/>
    <property type="match status" value="1"/>
</dbReference>
<evidence type="ECO:0000256" key="2">
    <source>
        <dbReference type="SAM" id="MobiDB-lite"/>
    </source>
</evidence>
<dbReference type="InterPro" id="IPR013761">
    <property type="entry name" value="SAM/pointed_sf"/>
</dbReference>
<reference evidence="4 5" key="1">
    <citation type="submission" date="2020-08" db="EMBL/GenBank/DDBJ databases">
        <title>Plant Genome Project.</title>
        <authorList>
            <person name="Zhang R.-G."/>
        </authorList>
    </citation>
    <scope>NUCLEOTIDE SEQUENCE [LARGE SCALE GENOMIC DNA]</scope>
    <source>
        <tissue evidence="4">Rhizome</tissue>
    </source>
</reference>
<gene>
    <name evidence="4" type="ORF">ZIOFF_039088</name>
</gene>
<dbReference type="Proteomes" id="UP000734854">
    <property type="component" value="Unassembled WGS sequence"/>
</dbReference>
<organism evidence="4 5">
    <name type="scientific">Zingiber officinale</name>
    <name type="common">Ginger</name>
    <name type="synonym">Amomum zingiber</name>
    <dbReference type="NCBI Taxonomy" id="94328"/>
    <lineage>
        <taxon>Eukaryota</taxon>
        <taxon>Viridiplantae</taxon>
        <taxon>Streptophyta</taxon>
        <taxon>Embryophyta</taxon>
        <taxon>Tracheophyta</taxon>
        <taxon>Spermatophyta</taxon>
        <taxon>Magnoliopsida</taxon>
        <taxon>Liliopsida</taxon>
        <taxon>Zingiberales</taxon>
        <taxon>Zingiberaceae</taxon>
        <taxon>Zingiber</taxon>
    </lineage>
</organism>
<feature type="domain" description="SAM" evidence="3">
    <location>
        <begin position="554"/>
        <end position="598"/>
    </location>
</feature>
<feature type="region of interest" description="Disordered" evidence="2">
    <location>
        <begin position="462"/>
        <end position="481"/>
    </location>
</feature>
<evidence type="ECO:0000259" key="3">
    <source>
        <dbReference type="PROSITE" id="PS50105"/>
    </source>
</evidence>
<dbReference type="SUPFAM" id="SSF47769">
    <property type="entry name" value="SAM/Pointed domain"/>
    <property type="match status" value="1"/>
</dbReference>
<dbReference type="PROSITE" id="PS50105">
    <property type="entry name" value="SAM_DOMAIN"/>
    <property type="match status" value="1"/>
</dbReference>
<proteinExistence type="predicted"/>
<feature type="compositionally biased region" description="Polar residues" evidence="2">
    <location>
        <begin position="417"/>
        <end position="437"/>
    </location>
</feature>
<sequence>MGFTPTWIPDFAPFCIHLQWSLRSFGVSTLCLLISLGFAPARLTSFVPARPKGFALVHFRFSRALCPLHLQDSLPLSSRVSLSFTIDLVFSLDIVSVARLTFFALNPRAFLDRTLNIAHPSSFHPLGVLPIARLAFYWSRTRHRLPIVFPPAQRSLAYPHFLGRALNTTFPSSFHSLSVLSLARLALSRSRSKHRSPIAFHLLGILPIAQLAFGHLTKSWSDLQINSWSGLQTASLLGPQIVSGSSLQIEYWSGLQSTSRSGSLTLAPAILEVNCDDPFFLQPSSLSAASGEGEILTPSLSWFVRVVKRARSASDGRHSDDDLPAVGGKRSVRERLESNITNSNSYGSHYQDKRQRTGHNERFIDRSVRGKQIESDVPSNVGKDDLRWKLIKKSLSRRGHLVTERRDVDLRERLSRSIHNSSRSNARQQPKESSASSLGRRIPSARSADDLLKLDSHRKSYSVALDKPRHNSPDRLISVPRHMPHSRRYGDLHDAPGIISLDASRPSYLTNTLVGEASRSVTYMSKTTPVDVARPAVRAPAPGVNVHRSELGPGEPLTVGDLLTSLGLGKYAILFQAEEVDMTALMQMRDNDLKEMGIPMGFSLCRVLARKSYSQFYLIQDSDDNNNYSVDVKGHQRPSTMLFVMAVEH</sequence>
<feature type="compositionally biased region" description="Basic and acidic residues" evidence="2">
    <location>
        <begin position="350"/>
        <end position="374"/>
    </location>
</feature>
<protein>
    <recommendedName>
        <fullName evidence="3">SAM domain-containing protein</fullName>
    </recommendedName>
</protein>
<dbReference type="PANTHER" id="PTHR10627">
    <property type="entry name" value="SCP160"/>
    <property type="match status" value="1"/>
</dbReference>
<accession>A0A8J5GAR0</accession>